<evidence type="ECO:0000313" key="2">
    <source>
        <dbReference type="EMBL" id="KAF0765794.1"/>
    </source>
</evidence>
<feature type="region of interest" description="Disordered" evidence="1">
    <location>
        <begin position="1"/>
        <end position="35"/>
    </location>
</feature>
<name>A0A6G0Z5T5_APHCR</name>
<accession>A0A6G0Z5T5</accession>
<evidence type="ECO:0000313" key="3">
    <source>
        <dbReference type="Proteomes" id="UP000478052"/>
    </source>
</evidence>
<sequence>MESSPVARSLREPSHGQAQNDQQTPGDDASSEPCYIDDVSVSDKLTVATVVTDNSETTTVTHDSVPTAVMTANDTNATAARTFDDNIPNAVTTAGEEVTNAVATLEVTTIDDEAVTSDLQIFKVSFVRKFKPFLIFFSLDTALIRRYTRICVVPTVLPTDNIDDFHNVVVLFLCS</sequence>
<feature type="compositionally biased region" description="Polar residues" evidence="1">
    <location>
        <begin position="16"/>
        <end position="25"/>
    </location>
</feature>
<reference evidence="2 3" key="1">
    <citation type="submission" date="2019-08" db="EMBL/GenBank/DDBJ databases">
        <title>Whole genome of Aphis craccivora.</title>
        <authorList>
            <person name="Voronova N.V."/>
            <person name="Shulinski R.S."/>
            <person name="Bandarenka Y.V."/>
            <person name="Zhorov D.G."/>
            <person name="Warner D."/>
        </authorList>
    </citation>
    <scope>NUCLEOTIDE SEQUENCE [LARGE SCALE GENOMIC DNA]</scope>
    <source>
        <strain evidence="2">180601</strain>
        <tissue evidence="2">Whole Body</tissue>
    </source>
</reference>
<gene>
    <name evidence="2" type="ORF">FWK35_00008786</name>
</gene>
<dbReference type="Proteomes" id="UP000478052">
    <property type="component" value="Unassembled WGS sequence"/>
</dbReference>
<dbReference type="EMBL" id="VUJU01001323">
    <property type="protein sequence ID" value="KAF0765794.1"/>
    <property type="molecule type" value="Genomic_DNA"/>
</dbReference>
<evidence type="ECO:0000256" key="1">
    <source>
        <dbReference type="SAM" id="MobiDB-lite"/>
    </source>
</evidence>
<dbReference type="AlphaFoldDB" id="A0A6G0Z5T5"/>
<comment type="caution">
    <text evidence="2">The sequence shown here is derived from an EMBL/GenBank/DDBJ whole genome shotgun (WGS) entry which is preliminary data.</text>
</comment>
<proteinExistence type="predicted"/>
<keyword evidence="3" id="KW-1185">Reference proteome</keyword>
<organism evidence="2 3">
    <name type="scientific">Aphis craccivora</name>
    <name type="common">Cowpea aphid</name>
    <dbReference type="NCBI Taxonomy" id="307492"/>
    <lineage>
        <taxon>Eukaryota</taxon>
        <taxon>Metazoa</taxon>
        <taxon>Ecdysozoa</taxon>
        <taxon>Arthropoda</taxon>
        <taxon>Hexapoda</taxon>
        <taxon>Insecta</taxon>
        <taxon>Pterygota</taxon>
        <taxon>Neoptera</taxon>
        <taxon>Paraneoptera</taxon>
        <taxon>Hemiptera</taxon>
        <taxon>Sternorrhyncha</taxon>
        <taxon>Aphidomorpha</taxon>
        <taxon>Aphidoidea</taxon>
        <taxon>Aphididae</taxon>
        <taxon>Aphidini</taxon>
        <taxon>Aphis</taxon>
        <taxon>Aphis</taxon>
    </lineage>
</organism>
<protein>
    <submittedName>
        <fullName evidence="2">Calcium-transporting ATPase type 2C member 1 isoform X1</fullName>
    </submittedName>
</protein>